<evidence type="ECO:0000313" key="8">
    <source>
        <dbReference type="EMBL" id="MBS7824365.1"/>
    </source>
</evidence>
<comment type="cofactor">
    <cofactor evidence="1">
        <name>Mg(2+)</name>
        <dbReference type="ChEBI" id="CHEBI:18420"/>
    </cofactor>
</comment>
<dbReference type="InterPro" id="IPR008949">
    <property type="entry name" value="Isoprenoid_synthase_dom_sf"/>
</dbReference>
<dbReference type="SFLD" id="SFLDG01017">
    <property type="entry name" value="Polyprenyl_Transferase_Like"/>
    <property type="match status" value="1"/>
</dbReference>
<keyword evidence="5" id="KW-0460">Magnesium</keyword>
<dbReference type="FunFam" id="1.10.600.10:FF:000001">
    <property type="entry name" value="Geranylgeranyl diphosphate synthase"/>
    <property type="match status" value="1"/>
</dbReference>
<dbReference type="Proteomes" id="UP000680020">
    <property type="component" value="Unassembled WGS sequence"/>
</dbReference>
<dbReference type="AlphaFoldDB" id="A0AB35BVU3"/>
<protein>
    <submittedName>
        <fullName evidence="8">Polyprenyl synthetase family protein</fullName>
    </submittedName>
</protein>
<dbReference type="NCBIfam" id="NF045485">
    <property type="entry name" value="FPPsyn"/>
    <property type="match status" value="1"/>
</dbReference>
<dbReference type="GO" id="GO:0016114">
    <property type="term" value="P:terpenoid biosynthetic process"/>
    <property type="evidence" value="ECO:0007669"/>
    <property type="project" value="UniProtKB-ARBA"/>
</dbReference>
<dbReference type="PANTHER" id="PTHR43281:SF1">
    <property type="entry name" value="FARNESYL DIPHOSPHATE SYNTHASE"/>
    <property type="match status" value="1"/>
</dbReference>
<keyword evidence="4" id="KW-0479">Metal-binding</keyword>
<evidence type="ECO:0000256" key="4">
    <source>
        <dbReference type="ARBA" id="ARBA00022723"/>
    </source>
</evidence>
<keyword evidence="3 7" id="KW-0808">Transferase</keyword>
<comment type="caution">
    <text evidence="8">The sequence shown here is derived from an EMBL/GenBank/DDBJ whole genome shotgun (WGS) entry which is preliminary data.</text>
</comment>
<dbReference type="PROSITE" id="PS00723">
    <property type="entry name" value="POLYPRENYL_SYNTHASE_1"/>
    <property type="match status" value="1"/>
</dbReference>
<name>A0AB35BVU3_9GAMM</name>
<dbReference type="EMBL" id="JAGIBU010000002">
    <property type="protein sequence ID" value="MBS7824365.1"/>
    <property type="molecule type" value="Genomic_DNA"/>
</dbReference>
<evidence type="ECO:0000256" key="2">
    <source>
        <dbReference type="ARBA" id="ARBA00006706"/>
    </source>
</evidence>
<dbReference type="PANTHER" id="PTHR43281">
    <property type="entry name" value="FARNESYL DIPHOSPHATE SYNTHASE"/>
    <property type="match status" value="1"/>
</dbReference>
<proteinExistence type="inferred from homology"/>
<dbReference type="GO" id="GO:0005737">
    <property type="term" value="C:cytoplasm"/>
    <property type="evidence" value="ECO:0007669"/>
    <property type="project" value="UniProtKB-ARBA"/>
</dbReference>
<dbReference type="GO" id="GO:0004659">
    <property type="term" value="F:prenyltransferase activity"/>
    <property type="evidence" value="ECO:0007669"/>
    <property type="project" value="InterPro"/>
</dbReference>
<dbReference type="InterPro" id="IPR033749">
    <property type="entry name" value="Polyprenyl_synt_CS"/>
</dbReference>
<dbReference type="Gene3D" id="1.10.600.10">
    <property type="entry name" value="Farnesyl Diphosphate Synthase"/>
    <property type="match status" value="1"/>
</dbReference>
<evidence type="ECO:0000256" key="7">
    <source>
        <dbReference type="RuleBase" id="RU004466"/>
    </source>
</evidence>
<gene>
    <name evidence="8" type="ORF">J7561_03995</name>
</gene>
<evidence type="ECO:0000256" key="5">
    <source>
        <dbReference type="ARBA" id="ARBA00022842"/>
    </source>
</evidence>
<dbReference type="GO" id="GO:0046872">
    <property type="term" value="F:metal ion binding"/>
    <property type="evidence" value="ECO:0007669"/>
    <property type="project" value="UniProtKB-KW"/>
</dbReference>
<dbReference type="GO" id="GO:0008654">
    <property type="term" value="P:phospholipid biosynthetic process"/>
    <property type="evidence" value="ECO:0007669"/>
    <property type="project" value="UniProtKB-ARBA"/>
</dbReference>
<keyword evidence="6" id="KW-0414">Isoprene biosynthesis</keyword>
<accession>A0AB35BVU3</accession>
<sequence>MFEFREAFECYLAQYLDQLPTVPLLKEAMSYSALDGGKRIRPLLVFAGGQLSGADNAALLPIAAAIEMIHCYSLVHDDLPAMDDDDYRRGKLSNHKAYDEANAILVGDALLTEAFALLAHADVYSAEQKVELFKLLSTASGALGMIKGQFLDMQAEHQPITLEGLQEIHLHKTGALIKASILMGHLVGPQFNRAAFDQLAIYAAKVGLMFQIQDDILDATSTAEVLGKSVGKDAAQEKATYVNLLGIETAQDYMNRLTTEALSMLAPFDAAADALNTLTHYVIERQN</sequence>
<dbReference type="InterPro" id="IPR053378">
    <property type="entry name" value="Prenyl_diphosphate_synthase"/>
</dbReference>
<dbReference type="SUPFAM" id="SSF48576">
    <property type="entry name" value="Terpenoid synthases"/>
    <property type="match status" value="1"/>
</dbReference>
<dbReference type="SFLD" id="SFLDS00005">
    <property type="entry name" value="Isoprenoid_Synthase_Type_I"/>
    <property type="match status" value="1"/>
</dbReference>
<dbReference type="Pfam" id="PF00348">
    <property type="entry name" value="polyprenyl_synt"/>
    <property type="match status" value="1"/>
</dbReference>
<evidence type="ECO:0000256" key="3">
    <source>
        <dbReference type="ARBA" id="ARBA00022679"/>
    </source>
</evidence>
<evidence type="ECO:0000313" key="9">
    <source>
        <dbReference type="Proteomes" id="UP000680020"/>
    </source>
</evidence>
<dbReference type="CDD" id="cd00685">
    <property type="entry name" value="Trans_IPPS_HT"/>
    <property type="match status" value="1"/>
</dbReference>
<dbReference type="PROSITE" id="PS00444">
    <property type="entry name" value="POLYPRENYL_SYNTHASE_2"/>
    <property type="match status" value="1"/>
</dbReference>
<reference evidence="8" key="1">
    <citation type="submission" date="2021-03" db="EMBL/GenBank/DDBJ databases">
        <title>Identification and antibiotic profiling of Wohlfahrtiimonas chitiniclastica, an underestimated human pathogen.</title>
        <authorList>
            <person name="Kopf A."/>
            <person name="Bunk B."/>
            <person name="Coldewey S."/>
            <person name="Gunzer F."/>
            <person name="Riedel T."/>
            <person name="Schroettner P."/>
        </authorList>
    </citation>
    <scope>NUCLEOTIDE SEQUENCE</scope>
    <source>
        <strain evidence="8">DSM 100917</strain>
    </source>
</reference>
<evidence type="ECO:0000256" key="6">
    <source>
        <dbReference type="ARBA" id="ARBA00023229"/>
    </source>
</evidence>
<organism evidence="8 9">
    <name type="scientific">Wohlfahrtiimonas chitiniclastica</name>
    <dbReference type="NCBI Taxonomy" id="400946"/>
    <lineage>
        <taxon>Bacteria</taxon>
        <taxon>Pseudomonadati</taxon>
        <taxon>Pseudomonadota</taxon>
        <taxon>Gammaproteobacteria</taxon>
        <taxon>Cardiobacteriales</taxon>
        <taxon>Ignatzschineriaceae</taxon>
        <taxon>Wohlfahrtiimonas</taxon>
    </lineage>
</organism>
<evidence type="ECO:0000256" key="1">
    <source>
        <dbReference type="ARBA" id="ARBA00001946"/>
    </source>
</evidence>
<dbReference type="RefSeq" id="WP_213403593.1">
    <property type="nucleotide sequence ID" value="NZ_JAGIBT010000002.1"/>
</dbReference>
<dbReference type="InterPro" id="IPR000092">
    <property type="entry name" value="Polyprenyl_synt"/>
</dbReference>
<comment type="similarity">
    <text evidence="2 7">Belongs to the FPP/GGPP synthase family.</text>
</comment>